<dbReference type="PANTHER" id="PTHR24221:SF654">
    <property type="entry name" value="ATP-BINDING CASSETTE SUB-FAMILY B MEMBER 6"/>
    <property type="match status" value="1"/>
</dbReference>
<dbReference type="SUPFAM" id="SSF52540">
    <property type="entry name" value="P-loop containing nucleoside triphosphate hydrolases"/>
    <property type="match status" value="1"/>
</dbReference>
<dbReference type="Pfam" id="PF00005">
    <property type="entry name" value="ABC_tran"/>
    <property type="match status" value="1"/>
</dbReference>
<dbReference type="GO" id="GO:0005524">
    <property type="term" value="F:ATP binding"/>
    <property type="evidence" value="ECO:0007669"/>
    <property type="project" value="UniProtKB-KW"/>
</dbReference>
<keyword evidence="19" id="KW-1185">Reference proteome</keyword>
<feature type="transmembrane region" description="Helical" evidence="14">
    <location>
        <begin position="273"/>
        <end position="296"/>
    </location>
</feature>
<dbReference type="KEGG" id="sfol:H3H32_25070"/>
<keyword evidence="3" id="KW-1003">Cell membrane</keyword>
<dbReference type="PANTHER" id="PTHR24221">
    <property type="entry name" value="ATP-BINDING CASSETTE SUB-FAMILY B"/>
    <property type="match status" value="1"/>
</dbReference>
<evidence type="ECO:0000256" key="13">
    <source>
        <dbReference type="ARBA" id="ARBA00043264"/>
    </source>
</evidence>
<dbReference type="Pfam" id="PF00664">
    <property type="entry name" value="ABC_membrane"/>
    <property type="match status" value="1"/>
</dbReference>
<evidence type="ECO:0000259" key="16">
    <source>
        <dbReference type="PROSITE" id="PS50929"/>
    </source>
</evidence>
<evidence type="ECO:0000256" key="8">
    <source>
        <dbReference type="ARBA" id="ARBA00022840"/>
    </source>
</evidence>
<keyword evidence="4" id="KW-0645">Protease</keyword>
<proteinExistence type="predicted"/>
<comment type="subcellular location">
    <subcellularLocation>
        <location evidence="1">Cell membrane</location>
        <topology evidence="1">Multi-pass membrane protein</topology>
    </subcellularLocation>
</comment>
<dbReference type="InterPro" id="IPR027417">
    <property type="entry name" value="P-loop_NTPase"/>
</dbReference>
<evidence type="ECO:0000256" key="2">
    <source>
        <dbReference type="ARBA" id="ARBA00022448"/>
    </source>
</evidence>
<dbReference type="EMBL" id="CP059732">
    <property type="protein sequence ID" value="QMW01221.1"/>
    <property type="molecule type" value="Genomic_DNA"/>
</dbReference>
<keyword evidence="2" id="KW-0813">Transport</keyword>
<dbReference type="SMART" id="SM00382">
    <property type="entry name" value="AAA"/>
    <property type="match status" value="1"/>
</dbReference>
<accession>A0A7G5GQS9</accession>
<dbReference type="InterPro" id="IPR039421">
    <property type="entry name" value="Type_1_exporter"/>
</dbReference>
<evidence type="ECO:0000259" key="15">
    <source>
        <dbReference type="PROSITE" id="PS50893"/>
    </source>
</evidence>
<evidence type="ECO:0000256" key="4">
    <source>
        <dbReference type="ARBA" id="ARBA00022670"/>
    </source>
</evidence>
<dbReference type="Proteomes" id="UP000515369">
    <property type="component" value="Chromosome"/>
</dbReference>
<evidence type="ECO:0000256" key="9">
    <source>
        <dbReference type="ARBA" id="ARBA00022927"/>
    </source>
</evidence>
<dbReference type="NCBIfam" id="TIGR01193">
    <property type="entry name" value="bacteriocin_ABC"/>
    <property type="match status" value="1"/>
</dbReference>
<feature type="transmembrane region" description="Helical" evidence="14">
    <location>
        <begin position="392"/>
        <end position="410"/>
    </location>
</feature>
<dbReference type="Gene3D" id="3.40.50.300">
    <property type="entry name" value="P-loop containing nucleotide triphosphate hydrolases"/>
    <property type="match status" value="1"/>
</dbReference>
<dbReference type="FunFam" id="3.40.50.300:FF:000218">
    <property type="entry name" value="Multidrug ABC transporter ATP-binding protein"/>
    <property type="match status" value="1"/>
</dbReference>
<evidence type="ECO:0000256" key="11">
    <source>
        <dbReference type="ARBA" id="ARBA00022989"/>
    </source>
</evidence>
<dbReference type="InterPro" id="IPR003593">
    <property type="entry name" value="AAA+_ATPase"/>
</dbReference>
<dbReference type="InterPro" id="IPR011527">
    <property type="entry name" value="ABC1_TM_dom"/>
</dbReference>
<dbReference type="PROSITE" id="PS00211">
    <property type="entry name" value="ABC_TRANSPORTER_1"/>
    <property type="match status" value="1"/>
</dbReference>
<evidence type="ECO:0000256" key="7">
    <source>
        <dbReference type="ARBA" id="ARBA00022801"/>
    </source>
</evidence>
<feature type="transmembrane region" description="Helical" evidence="14">
    <location>
        <begin position="162"/>
        <end position="184"/>
    </location>
</feature>
<dbReference type="GO" id="GO:0006508">
    <property type="term" value="P:proteolysis"/>
    <property type="evidence" value="ECO:0007669"/>
    <property type="project" value="UniProtKB-KW"/>
</dbReference>
<keyword evidence="13" id="KW-0080">Bacteriocin transport</keyword>
<name>A0A7G5GQS9_9BACT</name>
<dbReference type="InterPro" id="IPR017871">
    <property type="entry name" value="ABC_transporter-like_CS"/>
</dbReference>
<evidence type="ECO:0000259" key="17">
    <source>
        <dbReference type="PROSITE" id="PS50990"/>
    </source>
</evidence>
<dbReference type="InterPro" id="IPR005897">
    <property type="entry name" value="Pept_C39_ABC_bacteriocin"/>
</dbReference>
<dbReference type="CDD" id="cd18570">
    <property type="entry name" value="ABC_6TM_PCAT1_LagD_like"/>
    <property type="match status" value="1"/>
</dbReference>
<organism evidence="18 19">
    <name type="scientific">Spirosoma foliorum</name>
    <dbReference type="NCBI Taxonomy" id="2710596"/>
    <lineage>
        <taxon>Bacteria</taxon>
        <taxon>Pseudomonadati</taxon>
        <taxon>Bacteroidota</taxon>
        <taxon>Cytophagia</taxon>
        <taxon>Cytophagales</taxon>
        <taxon>Cytophagaceae</taxon>
        <taxon>Spirosoma</taxon>
    </lineage>
</organism>
<keyword evidence="5 14" id="KW-0812">Transmembrane</keyword>
<dbReference type="InterPro" id="IPR003439">
    <property type="entry name" value="ABC_transporter-like_ATP-bd"/>
</dbReference>
<evidence type="ECO:0000313" key="18">
    <source>
        <dbReference type="EMBL" id="QMW01221.1"/>
    </source>
</evidence>
<keyword evidence="10" id="KW-1278">Translocase</keyword>
<dbReference type="GO" id="GO:0008234">
    <property type="term" value="F:cysteine-type peptidase activity"/>
    <property type="evidence" value="ECO:0007669"/>
    <property type="project" value="InterPro"/>
</dbReference>
<evidence type="ECO:0000256" key="10">
    <source>
        <dbReference type="ARBA" id="ARBA00022967"/>
    </source>
</evidence>
<keyword evidence="8" id="KW-0067">ATP-binding</keyword>
<evidence type="ECO:0000256" key="3">
    <source>
        <dbReference type="ARBA" id="ARBA00022475"/>
    </source>
</evidence>
<evidence type="ECO:0000313" key="19">
    <source>
        <dbReference type="Proteomes" id="UP000515369"/>
    </source>
</evidence>
<reference evidence="18 19" key="1">
    <citation type="submission" date="2020-07" db="EMBL/GenBank/DDBJ databases">
        <title>Spirosoma foliorum sp. nov., isolated from the leaves on the Nejang mountain Korea, Republic of.</title>
        <authorList>
            <person name="Ho H."/>
            <person name="Lee Y.-J."/>
            <person name="Nurcahyanto D.-A."/>
            <person name="Kim S.-G."/>
        </authorList>
    </citation>
    <scope>NUCLEOTIDE SEQUENCE [LARGE SCALE GENOMIC DNA]</scope>
    <source>
        <strain evidence="18 19">PL0136</strain>
    </source>
</reference>
<dbReference type="PROSITE" id="PS50929">
    <property type="entry name" value="ABC_TM1F"/>
    <property type="match status" value="1"/>
</dbReference>
<dbReference type="InterPro" id="IPR005074">
    <property type="entry name" value="Peptidase_C39"/>
</dbReference>
<feature type="domain" description="Peptidase C39" evidence="17">
    <location>
        <begin position="9"/>
        <end position="133"/>
    </location>
</feature>
<dbReference type="GO" id="GO:0015031">
    <property type="term" value="P:protein transport"/>
    <property type="evidence" value="ECO:0007669"/>
    <property type="project" value="UniProtKB-KW"/>
</dbReference>
<dbReference type="InterPro" id="IPR036640">
    <property type="entry name" value="ABC1_TM_sf"/>
</dbReference>
<keyword evidence="7" id="KW-0378">Hydrolase</keyword>
<dbReference type="Gene3D" id="3.90.70.10">
    <property type="entry name" value="Cysteine proteinases"/>
    <property type="match status" value="1"/>
</dbReference>
<keyword evidence="9" id="KW-0653">Protein transport</keyword>
<feature type="transmembrane region" description="Helical" evidence="14">
    <location>
        <begin position="302"/>
        <end position="320"/>
    </location>
</feature>
<dbReference type="RefSeq" id="WP_182458507.1">
    <property type="nucleotide sequence ID" value="NZ_CP059732.1"/>
</dbReference>
<keyword evidence="11 14" id="KW-1133">Transmembrane helix</keyword>
<dbReference type="GO" id="GO:0005886">
    <property type="term" value="C:plasma membrane"/>
    <property type="evidence" value="ECO:0007669"/>
    <property type="project" value="UniProtKB-SubCell"/>
</dbReference>
<dbReference type="PROSITE" id="PS50893">
    <property type="entry name" value="ABC_TRANSPORTER_2"/>
    <property type="match status" value="1"/>
</dbReference>
<dbReference type="GO" id="GO:0034040">
    <property type="term" value="F:ATPase-coupled lipid transmembrane transporter activity"/>
    <property type="evidence" value="ECO:0007669"/>
    <property type="project" value="TreeGrafter"/>
</dbReference>
<sequence length="754" mass="83963">MAKNTIIKQHDITDCGAACLASISAHYNLMMPIARIRQMASTDQKGTNVLGMIEAATRLGFQAKGVRGTFESLSKIPKPAIAHVIIKEVLHHFVVIYDITDKHIVVMDPGPGKLVKHTHEEFKKIWTGVLILLLPNEQFETGNEKISATQRFWQLIQPHQSVMIQALFGALIYTVLGLSTSIYVQKIVDNVIVEGNRNLLNLLSITMILILVLQLFIGSLKSMFALKTGQQIDARLILGYYKHLMKLPQQFFDTMRVGEIISRINDAVKIRAFINDAATSLVVNVFIVLFSFGMMFTYDWKLAMIMLAVIPFYAGIYVIVNKLNKKYQRTLMEDAAELESQLVESLNAMGTIKRFGLESFANIKTETRFVKLLKTIFTSARNSVWSGNATEIVSRLFTIILLWVGAGFVIDNQITPGELLSFYALIGYFTGPASQLIGANKTVQDALIAADRLFEIMDLERESTENKIELQSDMIGDIRFKDVSFRYGSRTQVFDSLSITVPKGQITAVVGESGSGKSTMLSLLQNLYPLQSGSIHIGDYDIKHISNESIRRRVSVVPQKIDLFAGNVIDNIAVGEYQPDMQRIVAICQRLGITEFIEKLPNGFHTYLGENGASLSGGQKQRIAIARALYQNPDILILDEATSSLDSISEKCVQETIQHLREQHKTVILIAHRLSTVMNADKIIVIEQGKLIEEGSHFELLARENAYYTLWASQMPLAIKSTSLSPLDLLQISANGDQTATPVVTPETQTALAL</sequence>
<keyword evidence="12 14" id="KW-0472">Membrane</keyword>
<feature type="domain" description="ABC transmembrane type-1" evidence="16">
    <location>
        <begin position="164"/>
        <end position="445"/>
    </location>
</feature>
<dbReference type="GO" id="GO:0043214">
    <property type="term" value="F:ABC-type bacteriocin transporter activity"/>
    <property type="evidence" value="ECO:0007669"/>
    <property type="project" value="InterPro"/>
</dbReference>
<protein>
    <submittedName>
        <fullName evidence="18">Peptidase domain-containing ABC transporter</fullName>
    </submittedName>
</protein>
<dbReference type="CDD" id="cd02418">
    <property type="entry name" value="Peptidase_C39B"/>
    <property type="match status" value="1"/>
</dbReference>
<evidence type="ECO:0000256" key="6">
    <source>
        <dbReference type="ARBA" id="ARBA00022741"/>
    </source>
</evidence>
<dbReference type="AlphaFoldDB" id="A0A7G5GQS9"/>
<dbReference type="Gene3D" id="1.20.1560.10">
    <property type="entry name" value="ABC transporter type 1, transmembrane domain"/>
    <property type="match status" value="1"/>
</dbReference>
<dbReference type="PROSITE" id="PS50990">
    <property type="entry name" value="PEPTIDASE_C39"/>
    <property type="match status" value="1"/>
</dbReference>
<evidence type="ECO:0000256" key="12">
    <source>
        <dbReference type="ARBA" id="ARBA00023136"/>
    </source>
</evidence>
<dbReference type="Pfam" id="PF03412">
    <property type="entry name" value="Peptidase_C39"/>
    <property type="match status" value="1"/>
</dbReference>
<dbReference type="SUPFAM" id="SSF90123">
    <property type="entry name" value="ABC transporter transmembrane region"/>
    <property type="match status" value="1"/>
</dbReference>
<feature type="domain" description="ABC transporter" evidence="15">
    <location>
        <begin position="478"/>
        <end position="713"/>
    </location>
</feature>
<keyword evidence="6" id="KW-0547">Nucleotide-binding</keyword>
<feature type="transmembrane region" description="Helical" evidence="14">
    <location>
        <begin position="199"/>
        <end position="217"/>
    </location>
</feature>
<evidence type="ECO:0000256" key="1">
    <source>
        <dbReference type="ARBA" id="ARBA00004651"/>
    </source>
</evidence>
<evidence type="ECO:0000256" key="14">
    <source>
        <dbReference type="SAM" id="Phobius"/>
    </source>
</evidence>
<evidence type="ECO:0000256" key="5">
    <source>
        <dbReference type="ARBA" id="ARBA00022692"/>
    </source>
</evidence>
<dbReference type="GO" id="GO:0016887">
    <property type="term" value="F:ATP hydrolysis activity"/>
    <property type="evidence" value="ECO:0007669"/>
    <property type="project" value="InterPro"/>
</dbReference>
<gene>
    <name evidence="18" type="ORF">H3H32_25070</name>
</gene>